<dbReference type="InterPro" id="IPR027417">
    <property type="entry name" value="P-loop_NTPase"/>
</dbReference>
<dbReference type="InterPro" id="IPR012562">
    <property type="entry name" value="GUCT"/>
</dbReference>
<accession>A0A5J4YW05</accession>
<keyword evidence="6 8" id="KW-0067">ATP-binding</keyword>
<dbReference type="InterPro" id="IPR000629">
    <property type="entry name" value="RNA-helicase_DEAD-box_CS"/>
</dbReference>
<evidence type="ECO:0000259" key="11">
    <source>
        <dbReference type="PROSITE" id="PS51194"/>
    </source>
</evidence>
<name>A0A5J4YW05_PORPP</name>
<keyword evidence="7" id="KW-0694">RNA-binding</keyword>
<dbReference type="PROSITE" id="PS51192">
    <property type="entry name" value="HELICASE_ATP_BIND_1"/>
    <property type="match status" value="1"/>
</dbReference>
<feature type="domain" description="Helicase ATP-binding" evidence="10">
    <location>
        <begin position="184"/>
        <end position="370"/>
    </location>
</feature>
<dbReference type="InterPro" id="IPR014001">
    <property type="entry name" value="Helicase_ATP-bd"/>
</dbReference>
<dbReference type="InterPro" id="IPR001650">
    <property type="entry name" value="Helicase_C-like"/>
</dbReference>
<feature type="compositionally biased region" description="Gly residues" evidence="9">
    <location>
        <begin position="702"/>
        <end position="740"/>
    </location>
</feature>
<dbReference type="SUPFAM" id="SSF52540">
    <property type="entry name" value="P-loop containing nucleoside triphosphate hydrolases"/>
    <property type="match status" value="1"/>
</dbReference>
<feature type="region of interest" description="Disordered" evidence="9">
    <location>
        <begin position="696"/>
        <end position="789"/>
    </location>
</feature>
<dbReference type="InterPro" id="IPR044742">
    <property type="entry name" value="DEAD/DEAH_RhlB"/>
</dbReference>
<dbReference type="GO" id="GO:0016787">
    <property type="term" value="F:hydrolase activity"/>
    <property type="evidence" value="ECO:0007669"/>
    <property type="project" value="UniProtKB-KW"/>
</dbReference>
<evidence type="ECO:0000256" key="9">
    <source>
        <dbReference type="SAM" id="MobiDB-lite"/>
    </source>
</evidence>
<evidence type="ECO:0000259" key="10">
    <source>
        <dbReference type="PROSITE" id="PS51192"/>
    </source>
</evidence>
<keyword evidence="4 8" id="KW-0378">Hydrolase</keyword>
<protein>
    <recommendedName>
        <fullName evidence="2">RNA helicase</fullName>
        <ecNumber evidence="2">3.6.4.13</ecNumber>
    </recommendedName>
</protein>
<organism evidence="12 13">
    <name type="scientific">Porphyridium purpureum</name>
    <name type="common">Red alga</name>
    <name type="synonym">Porphyridium cruentum</name>
    <dbReference type="NCBI Taxonomy" id="35688"/>
    <lineage>
        <taxon>Eukaryota</taxon>
        <taxon>Rhodophyta</taxon>
        <taxon>Bangiophyceae</taxon>
        <taxon>Porphyridiales</taxon>
        <taxon>Porphyridiaceae</taxon>
        <taxon>Porphyridium</taxon>
    </lineage>
</organism>
<reference evidence="13" key="1">
    <citation type="journal article" date="2019" name="Nat. Commun.">
        <title>Expansion of phycobilisome linker gene families in mesophilic red algae.</title>
        <authorList>
            <person name="Lee J."/>
            <person name="Kim D."/>
            <person name="Bhattacharya D."/>
            <person name="Yoon H.S."/>
        </authorList>
    </citation>
    <scope>NUCLEOTIDE SEQUENCE [LARGE SCALE GENOMIC DNA]</scope>
    <source>
        <strain evidence="13">CCMP 1328</strain>
    </source>
</reference>
<evidence type="ECO:0000313" key="12">
    <source>
        <dbReference type="EMBL" id="KAA8495691.1"/>
    </source>
</evidence>
<dbReference type="InterPro" id="IPR050079">
    <property type="entry name" value="DEAD_box_RNA_helicase"/>
</dbReference>
<evidence type="ECO:0000313" key="13">
    <source>
        <dbReference type="Proteomes" id="UP000324585"/>
    </source>
</evidence>
<dbReference type="InterPro" id="IPR059027">
    <property type="entry name" value="DD_DDX21-DDX50"/>
</dbReference>
<dbReference type="GO" id="GO:0005524">
    <property type="term" value="F:ATP binding"/>
    <property type="evidence" value="ECO:0007669"/>
    <property type="project" value="UniProtKB-KW"/>
</dbReference>
<comment type="similarity">
    <text evidence="1">Belongs to the DEAD box helicase family. DDX21/DDX50 subfamily.</text>
</comment>
<dbReference type="Gene3D" id="3.40.50.300">
    <property type="entry name" value="P-loop containing nucleotide triphosphate hydrolases"/>
    <property type="match status" value="2"/>
</dbReference>
<feature type="compositionally biased region" description="Basic and acidic residues" evidence="9">
    <location>
        <begin position="121"/>
        <end position="134"/>
    </location>
</feature>
<evidence type="ECO:0000256" key="5">
    <source>
        <dbReference type="ARBA" id="ARBA00022806"/>
    </source>
</evidence>
<dbReference type="SMART" id="SM00490">
    <property type="entry name" value="HELICc"/>
    <property type="match status" value="1"/>
</dbReference>
<evidence type="ECO:0000256" key="8">
    <source>
        <dbReference type="RuleBase" id="RU000492"/>
    </source>
</evidence>
<dbReference type="OrthoDB" id="4255at2759"/>
<feature type="domain" description="Helicase C-terminal" evidence="11">
    <location>
        <begin position="401"/>
        <end position="550"/>
    </location>
</feature>
<dbReference type="PROSITE" id="PS51194">
    <property type="entry name" value="HELICASE_CTER"/>
    <property type="match status" value="1"/>
</dbReference>
<dbReference type="Pfam" id="PF00271">
    <property type="entry name" value="Helicase_C"/>
    <property type="match status" value="1"/>
</dbReference>
<dbReference type="PANTHER" id="PTHR47959">
    <property type="entry name" value="ATP-DEPENDENT RNA HELICASE RHLE-RELATED"/>
    <property type="match status" value="1"/>
</dbReference>
<dbReference type="AlphaFoldDB" id="A0A5J4YW05"/>
<gene>
    <name evidence="12" type="ORF">FVE85_1846</name>
</gene>
<dbReference type="Pfam" id="PF00270">
    <property type="entry name" value="DEAD"/>
    <property type="match status" value="1"/>
</dbReference>
<dbReference type="PANTHER" id="PTHR47959:SF1">
    <property type="entry name" value="ATP-DEPENDENT RNA HELICASE DBPA"/>
    <property type="match status" value="1"/>
</dbReference>
<evidence type="ECO:0000256" key="4">
    <source>
        <dbReference type="ARBA" id="ARBA00022801"/>
    </source>
</evidence>
<comment type="caution">
    <text evidence="12">The sequence shown here is derived from an EMBL/GenBank/DDBJ whole genome shotgun (WGS) entry which is preliminary data.</text>
</comment>
<evidence type="ECO:0000256" key="6">
    <source>
        <dbReference type="ARBA" id="ARBA00022840"/>
    </source>
</evidence>
<dbReference type="PROSITE" id="PS00039">
    <property type="entry name" value="DEAD_ATP_HELICASE"/>
    <property type="match status" value="1"/>
</dbReference>
<dbReference type="Pfam" id="PF08152">
    <property type="entry name" value="GUCT"/>
    <property type="match status" value="1"/>
</dbReference>
<dbReference type="Pfam" id="PF26142">
    <property type="entry name" value="DD_DDX21-DDX50"/>
    <property type="match status" value="1"/>
</dbReference>
<evidence type="ECO:0000256" key="3">
    <source>
        <dbReference type="ARBA" id="ARBA00022741"/>
    </source>
</evidence>
<feature type="compositionally biased region" description="Basic and acidic residues" evidence="9">
    <location>
        <begin position="763"/>
        <end position="789"/>
    </location>
</feature>
<dbReference type="EMBL" id="VRMN01000003">
    <property type="protein sequence ID" value="KAA8495691.1"/>
    <property type="molecule type" value="Genomic_DNA"/>
</dbReference>
<keyword evidence="13" id="KW-1185">Reference proteome</keyword>
<dbReference type="InterPro" id="IPR011545">
    <property type="entry name" value="DEAD/DEAH_box_helicase_dom"/>
</dbReference>
<evidence type="ECO:0000256" key="7">
    <source>
        <dbReference type="ARBA" id="ARBA00022884"/>
    </source>
</evidence>
<dbReference type="OMA" id="EHTMQRF"/>
<feature type="region of interest" description="Disordered" evidence="9">
    <location>
        <begin position="83"/>
        <end position="143"/>
    </location>
</feature>
<keyword evidence="3 8" id="KW-0547">Nucleotide-binding</keyword>
<sequence length="789" mass="84649">MARTGSSAGAVAGRVGFVAGCTGSVGAMSARNGFIYQLGSAPAARCVGLGGSAGVVSASSFRRVHRLRVASLDVERDELDVKGWVETDDSESDRPSESEMDSDAELENAMSAKGAVEVDSSDDRTHERKREGDSKTGPNAAAVKRLDEGVSSHLFANYRVSPKVVAKLTEKNIFEMTEVQYGTFDSVYDGRDMIARSRTGTGKTLAFGLPIIEKLASIMGTDEDTTGIGRTPGRGPACVILAPTRELASQVARELDDIARIHGMSTECFYGGSPYGAQESALRRGIDILVGTPGRTIDHLNRGSLKMDTVRFMVLDEADEMLSMGFAEDVDVMMDFLPPKEQRQTILFSATVPSWVKKIADKHQKNPVMFDAIGRGESSAATTVRHCAVQVPRDFEARAAFLDDIVTVFGGGFGGGRAIVFTQTKREADELATSGALKAGAAVLHGDVTQKQRENTLQQFRQGRFAVLVATDVAARGLDISGVDLVVQFRVPMDTESYVHRSGRTGRAGRSGTAVIMYSQDEMRALRKLAMDTGVKFERHGLPSTEKVLSVCADLAAASIDEVDLKVVDYFREQAEMLVNSENAVDRMAKALALISRRREIVERSILTGQTDQKTMLIKAREPLAVPVVLRTVSRLAESFGLRVDLGRVSLCQDPTMAVFDMPVEQADALLSQDLSDMKNFMIGAAKELPRLAETTYRDGGRGGSRGGYSGGYRSGGGGGGGGGRGGSYRGQAQSGGGARGSYTRGPRDGSSRNTSYGGGSGDWKRRDGGGSSSYRDRGRPERRSSQMY</sequence>
<dbReference type="CDD" id="cd00268">
    <property type="entry name" value="DEADc"/>
    <property type="match status" value="1"/>
</dbReference>
<evidence type="ECO:0000256" key="2">
    <source>
        <dbReference type="ARBA" id="ARBA00012552"/>
    </source>
</evidence>
<dbReference type="EC" id="3.6.4.13" evidence="2"/>
<dbReference type="CDD" id="cd18787">
    <property type="entry name" value="SF2_C_DEAD"/>
    <property type="match status" value="1"/>
</dbReference>
<evidence type="ECO:0000256" key="1">
    <source>
        <dbReference type="ARBA" id="ARBA00006517"/>
    </source>
</evidence>
<dbReference type="SMART" id="SM00487">
    <property type="entry name" value="DEXDc"/>
    <property type="match status" value="1"/>
</dbReference>
<dbReference type="GO" id="GO:0003723">
    <property type="term" value="F:RNA binding"/>
    <property type="evidence" value="ECO:0007669"/>
    <property type="project" value="UniProtKB-KW"/>
</dbReference>
<keyword evidence="5 8" id="KW-0347">Helicase</keyword>
<proteinExistence type="inferred from homology"/>
<dbReference type="GO" id="GO:0003724">
    <property type="term" value="F:RNA helicase activity"/>
    <property type="evidence" value="ECO:0007669"/>
    <property type="project" value="UniProtKB-EC"/>
</dbReference>
<dbReference type="GO" id="GO:0005829">
    <property type="term" value="C:cytosol"/>
    <property type="evidence" value="ECO:0007669"/>
    <property type="project" value="TreeGrafter"/>
</dbReference>
<dbReference type="Proteomes" id="UP000324585">
    <property type="component" value="Unassembled WGS sequence"/>
</dbReference>